<comment type="caution">
    <text evidence="1">The sequence shown here is derived from an EMBL/GenBank/DDBJ whole genome shotgun (WGS) entry which is preliminary data.</text>
</comment>
<name>A0A426ZWT8_ENSVE</name>
<dbReference type="Proteomes" id="UP000287651">
    <property type="component" value="Unassembled WGS sequence"/>
</dbReference>
<accession>A0A426ZWT8</accession>
<organism evidence="1 2">
    <name type="scientific">Ensete ventricosum</name>
    <name type="common">Abyssinian banana</name>
    <name type="synonym">Musa ensete</name>
    <dbReference type="NCBI Taxonomy" id="4639"/>
    <lineage>
        <taxon>Eukaryota</taxon>
        <taxon>Viridiplantae</taxon>
        <taxon>Streptophyta</taxon>
        <taxon>Embryophyta</taxon>
        <taxon>Tracheophyta</taxon>
        <taxon>Spermatophyta</taxon>
        <taxon>Magnoliopsida</taxon>
        <taxon>Liliopsida</taxon>
        <taxon>Zingiberales</taxon>
        <taxon>Musaceae</taxon>
        <taxon>Ensete</taxon>
    </lineage>
</organism>
<gene>
    <name evidence="1" type="ORF">B296_00024016</name>
</gene>
<proteinExistence type="predicted"/>
<evidence type="ECO:0000313" key="1">
    <source>
        <dbReference type="EMBL" id="RRT68438.1"/>
    </source>
</evidence>
<reference evidence="1 2" key="1">
    <citation type="journal article" date="2014" name="Agronomy (Basel)">
        <title>A Draft Genome Sequence for Ensete ventricosum, the Drought-Tolerant Tree Against Hunger.</title>
        <authorList>
            <person name="Harrison J."/>
            <person name="Moore K.A."/>
            <person name="Paszkiewicz K."/>
            <person name="Jones T."/>
            <person name="Grant M."/>
            <person name="Ambacheew D."/>
            <person name="Muzemil S."/>
            <person name="Studholme D.J."/>
        </authorList>
    </citation>
    <scope>NUCLEOTIDE SEQUENCE [LARGE SCALE GENOMIC DNA]</scope>
</reference>
<dbReference type="AlphaFoldDB" id="A0A426ZWT8"/>
<sequence length="122" mass="13792">MSNTRLYRAVTIEISFVTAWYKSVTVEFDCRCLLLGGISQATASCGDTVLSKARYIGMVRDGRARLEPRFAILTCIARYGRYIPVCQVIATRTARYRAVPPTTRQFRQKSIVDGRFRLSTAD</sequence>
<protein>
    <submittedName>
        <fullName evidence="1">Uncharacterized protein</fullName>
    </submittedName>
</protein>
<evidence type="ECO:0000313" key="2">
    <source>
        <dbReference type="Proteomes" id="UP000287651"/>
    </source>
</evidence>
<dbReference type="EMBL" id="AMZH03004698">
    <property type="protein sequence ID" value="RRT68438.1"/>
    <property type="molecule type" value="Genomic_DNA"/>
</dbReference>